<dbReference type="AlphaFoldDB" id="A0A7C9L851"/>
<evidence type="ECO:0000313" key="1">
    <source>
        <dbReference type="EMBL" id="MTJ04893.1"/>
    </source>
</evidence>
<proteinExistence type="predicted"/>
<sequence length="205" mass="23035">MLVFVDANLTLFAVPKTGSTAYHVSLRSRADIVMAHKGHLKHMNLRTYERHFAPYLAQVHGLRPERVAVMRDPLEHLRSWYRYRQRPERSGTPRSAAGLDFDSFVLAAISDAPPAYADIGSQYAFLSSNDGGVHVEHLFAYEKLGVFHRFMEERTGRDIEVSQRNVSPGAEAPISAQVEARLRRARADDFALHARIMEAGGHLLG</sequence>
<reference evidence="1 2" key="1">
    <citation type="submission" date="2019-06" db="EMBL/GenBank/DDBJ databases">
        <title>Enrichment of Autotrophic Halophilic Microorganisms from Red Sea Brine Pool Using Microbial Electrosynthesis System.</title>
        <authorList>
            <person name="Alqahtani M.F."/>
            <person name="Bajracharya S."/>
            <person name="Katuri K.P."/>
            <person name="Ali M."/>
            <person name="Saikaly P.E."/>
        </authorList>
    </citation>
    <scope>NUCLEOTIDE SEQUENCE [LARGE SCALE GENOMIC DNA]</scope>
    <source>
        <strain evidence="1">MES6</strain>
    </source>
</reference>
<dbReference type="Proteomes" id="UP000483078">
    <property type="component" value="Unassembled WGS sequence"/>
</dbReference>
<organism evidence="1 2">
    <name type="scientific">Sediminimonas qiaohouensis</name>
    <dbReference type="NCBI Taxonomy" id="552061"/>
    <lineage>
        <taxon>Bacteria</taxon>
        <taxon>Pseudomonadati</taxon>
        <taxon>Pseudomonadota</taxon>
        <taxon>Alphaproteobacteria</taxon>
        <taxon>Rhodobacterales</taxon>
        <taxon>Roseobacteraceae</taxon>
        <taxon>Sediminimonas</taxon>
    </lineage>
</organism>
<evidence type="ECO:0000313" key="2">
    <source>
        <dbReference type="Proteomes" id="UP000483078"/>
    </source>
</evidence>
<dbReference type="Gene3D" id="3.40.50.300">
    <property type="entry name" value="P-loop containing nucleotide triphosphate hydrolases"/>
    <property type="match status" value="1"/>
</dbReference>
<accession>A0A7C9L851</accession>
<evidence type="ECO:0008006" key="3">
    <source>
        <dbReference type="Google" id="ProtNLM"/>
    </source>
</evidence>
<dbReference type="SUPFAM" id="SSF52540">
    <property type="entry name" value="P-loop containing nucleoside triphosphate hydrolases"/>
    <property type="match status" value="1"/>
</dbReference>
<gene>
    <name evidence="1" type="ORF">FH759_09405</name>
</gene>
<protein>
    <recommendedName>
        <fullName evidence="3">Sulfotransferase family protein</fullName>
    </recommendedName>
</protein>
<name>A0A7C9L851_9RHOB</name>
<comment type="caution">
    <text evidence="1">The sequence shown here is derived from an EMBL/GenBank/DDBJ whole genome shotgun (WGS) entry which is preliminary data.</text>
</comment>
<dbReference type="RefSeq" id="WP_273249620.1">
    <property type="nucleotide sequence ID" value="NZ_VENJ01000012.1"/>
</dbReference>
<dbReference type="InterPro" id="IPR027417">
    <property type="entry name" value="P-loop_NTPase"/>
</dbReference>
<dbReference type="EMBL" id="VENJ01000012">
    <property type="protein sequence ID" value="MTJ04893.1"/>
    <property type="molecule type" value="Genomic_DNA"/>
</dbReference>